<dbReference type="Pfam" id="PF05617">
    <property type="entry name" value="Prolamin_like"/>
    <property type="match status" value="1"/>
</dbReference>
<evidence type="ECO:0000256" key="7">
    <source>
        <dbReference type="ARBA" id="ARBA00034457"/>
    </source>
</evidence>
<dbReference type="InterPro" id="IPR008502">
    <property type="entry name" value="Prolamin-like"/>
</dbReference>
<dbReference type="GO" id="GO:2000008">
    <property type="term" value="P:regulation of protein localization to cell surface"/>
    <property type="evidence" value="ECO:0007669"/>
    <property type="project" value="UniProtKB-ARBA"/>
</dbReference>
<evidence type="ECO:0000256" key="4">
    <source>
        <dbReference type="ARBA" id="ARBA00022729"/>
    </source>
</evidence>
<protein>
    <recommendedName>
        <fullName evidence="10">Prolamin-like domain-containing protein</fullName>
    </recommendedName>
</protein>
<evidence type="ECO:0000256" key="5">
    <source>
        <dbReference type="ARBA" id="ARBA00023279"/>
    </source>
</evidence>
<evidence type="ECO:0000256" key="3">
    <source>
        <dbReference type="ARBA" id="ARBA00022525"/>
    </source>
</evidence>
<dbReference type="PANTHER" id="PTHR35293:SF1">
    <property type="entry name" value="EGG CELL-SECRETED PROTEIN 1.5"/>
    <property type="match status" value="1"/>
</dbReference>
<dbReference type="GO" id="GO:0005576">
    <property type="term" value="C:extracellular region"/>
    <property type="evidence" value="ECO:0007669"/>
    <property type="project" value="UniProtKB-SubCell"/>
</dbReference>
<dbReference type="AlphaFoldDB" id="A0AAD4YJZ0"/>
<evidence type="ECO:0000256" key="6">
    <source>
        <dbReference type="ARBA" id="ARBA00023329"/>
    </source>
</evidence>
<dbReference type="EMBL" id="JAJFAZ020000008">
    <property type="protein sequence ID" value="KAI5312907.1"/>
    <property type="molecule type" value="Genomic_DNA"/>
</dbReference>
<evidence type="ECO:0000313" key="12">
    <source>
        <dbReference type="Proteomes" id="UP001054821"/>
    </source>
</evidence>
<dbReference type="PANTHER" id="PTHR35293">
    <property type="entry name" value="EGG CELL-SECRETED PROTEIN 1.5"/>
    <property type="match status" value="1"/>
</dbReference>
<dbReference type="GO" id="GO:0031410">
    <property type="term" value="C:cytoplasmic vesicle"/>
    <property type="evidence" value="ECO:0007669"/>
    <property type="project" value="UniProtKB-SubCell"/>
</dbReference>
<evidence type="ECO:0000256" key="8">
    <source>
        <dbReference type="ARBA" id="ARBA00034484"/>
    </source>
</evidence>
<reference evidence="11 12" key="1">
    <citation type="journal article" date="2022" name="G3 (Bethesda)">
        <title>Whole-genome sequence and methylome profiling of the almond [Prunus dulcis (Mill.) D.A. Webb] cultivar 'Nonpareil'.</title>
        <authorList>
            <person name="D'Amico-Willman K.M."/>
            <person name="Ouma W.Z."/>
            <person name="Meulia T."/>
            <person name="Sideli G.M."/>
            <person name="Gradziel T.M."/>
            <person name="Fresnedo-Ramirez J."/>
        </authorList>
    </citation>
    <scope>NUCLEOTIDE SEQUENCE [LARGE SCALE GENOMIC DNA]</scope>
    <source>
        <strain evidence="11">Clone GOH B32 T37-40</strain>
    </source>
</reference>
<proteinExistence type="inferred from homology"/>
<feature type="signal peptide" evidence="9">
    <location>
        <begin position="1"/>
        <end position="26"/>
    </location>
</feature>
<organism evidence="11 12">
    <name type="scientific">Prunus dulcis</name>
    <name type="common">Almond</name>
    <name type="synonym">Amygdalus dulcis</name>
    <dbReference type="NCBI Taxonomy" id="3755"/>
    <lineage>
        <taxon>Eukaryota</taxon>
        <taxon>Viridiplantae</taxon>
        <taxon>Streptophyta</taxon>
        <taxon>Embryophyta</taxon>
        <taxon>Tracheophyta</taxon>
        <taxon>Spermatophyta</taxon>
        <taxon>Magnoliopsida</taxon>
        <taxon>eudicotyledons</taxon>
        <taxon>Gunneridae</taxon>
        <taxon>Pentapetalae</taxon>
        <taxon>rosids</taxon>
        <taxon>fabids</taxon>
        <taxon>Rosales</taxon>
        <taxon>Rosaceae</taxon>
        <taxon>Amygdaloideae</taxon>
        <taxon>Amygdaleae</taxon>
        <taxon>Prunus</taxon>
    </lineage>
</organism>
<dbReference type="GO" id="GO:0009567">
    <property type="term" value="P:double fertilization forming a zygote and endosperm"/>
    <property type="evidence" value="ECO:0007669"/>
    <property type="project" value="InterPro"/>
</dbReference>
<keyword evidence="6" id="KW-0968">Cytoplasmic vesicle</keyword>
<keyword evidence="3" id="KW-0964">Secreted</keyword>
<gene>
    <name evidence="11" type="ORF">L3X38_042081</name>
</gene>
<keyword evidence="12" id="KW-1185">Reference proteome</keyword>
<dbReference type="Proteomes" id="UP001054821">
    <property type="component" value="Chromosome 8"/>
</dbReference>
<dbReference type="InterPro" id="IPR044711">
    <property type="entry name" value="EC11-15"/>
</dbReference>
<evidence type="ECO:0000259" key="10">
    <source>
        <dbReference type="Pfam" id="PF05617"/>
    </source>
</evidence>
<name>A0AAD4YJZ0_PRUDU</name>
<comment type="caution">
    <text evidence="11">The sequence shown here is derived from an EMBL/GenBank/DDBJ whole genome shotgun (WGS) entry which is preliminary data.</text>
</comment>
<accession>A0AAD4YJZ0</accession>
<keyword evidence="5" id="KW-0278">Fertilization</keyword>
<sequence>MAAYTTFKIFLLTALLDLTMPFLATSARPLNPNLIWLNLNLAASCCEAIWAVEHQCWPVLLGMRGFTAEEADVLKGYCDEADHV</sequence>
<comment type="function">
    <text evidence="7">Involved in the regulation of gamete interactions during the double fertilization and to prevent multiple-pollen tube attraction; mediates the redistribution of the gamete fusogen HAP2/GCS1 to the cell surface after secretion upon sperm arrival.</text>
</comment>
<feature type="domain" description="Prolamin-like" evidence="10">
    <location>
        <begin position="40"/>
        <end position="79"/>
    </location>
</feature>
<evidence type="ECO:0000313" key="11">
    <source>
        <dbReference type="EMBL" id="KAI5312907.1"/>
    </source>
</evidence>
<evidence type="ECO:0000256" key="2">
    <source>
        <dbReference type="ARBA" id="ARBA00004613"/>
    </source>
</evidence>
<keyword evidence="4 9" id="KW-0732">Signal</keyword>
<feature type="chain" id="PRO_5042017408" description="Prolamin-like domain-containing protein" evidence="9">
    <location>
        <begin position="27"/>
        <end position="84"/>
    </location>
</feature>
<evidence type="ECO:0000256" key="9">
    <source>
        <dbReference type="SAM" id="SignalP"/>
    </source>
</evidence>
<comment type="subcellular location">
    <subcellularLocation>
        <location evidence="1">Cytoplasmic vesicle</location>
    </subcellularLocation>
    <subcellularLocation>
        <location evidence="2">Secreted</location>
    </subcellularLocation>
</comment>
<dbReference type="GO" id="GO:0080155">
    <property type="term" value="P:regulation of double fertilization forming a zygote and endosperm"/>
    <property type="evidence" value="ECO:0007669"/>
    <property type="project" value="UniProtKB-ARBA"/>
</dbReference>
<evidence type="ECO:0000256" key="1">
    <source>
        <dbReference type="ARBA" id="ARBA00004541"/>
    </source>
</evidence>
<comment type="similarity">
    <text evidence="8">Belongs to the plant egg cell-secreted peptide family.</text>
</comment>